<name>A0A916YUD6_9BACL</name>
<reference evidence="7" key="2">
    <citation type="submission" date="2020-09" db="EMBL/GenBank/DDBJ databases">
        <authorList>
            <person name="Sun Q."/>
            <person name="Zhou Y."/>
        </authorList>
    </citation>
    <scope>NUCLEOTIDE SEQUENCE</scope>
    <source>
        <strain evidence="7">CGMCC 1.15178</strain>
    </source>
</reference>
<feature type="domain" description="D-isomer specific 2-hydroxyacid dehydrogenase catalytic" evidence="5">
    <location>
        <begin position="11"/>
        <end position="312"/>
    </location>
</feature>
<reference evidence="7" key="1">
    <citation type="journal article" date="2014" name="Int. J. Syst. Evol. Microbiol.">
        <title>Complete genome sequence of Corynebacterium casei LMG S-19264T (=DSM 44701T), isolated from a smear-ripened cheese.</title>
        <authorList>
            <consortium name="US DOE Joint Genome Institute (JGI-PGF)"/>
            <person name="Walter F."/>
            <person name="Albersmeier A."/>
            <person name="Kalinowski J."/>
            <person name="Ruckert C."/>
        </authorList>
    </citation>
    <scope>NUCLEOTIDE SEQUENCE</scope>
    <source>
        <strain evidence="7">CGMCC 1.15178</strain>
    </source>
</reference>
<dbReference type="CDD" id="cd12173">
    <property type="entry name" value="PGDH_4"/>
    <property type="match status" value="1"/>
</dbReference>
<dbReference type="EMBL" id="BMHP01000001">
    <property type="protein sequence ID" value="GGD61703.1"/>
    <property type="molecule type" value="Genomic_DNA"/>
</dbReference>
<evidence type="ECO:0000256" key="2">
    <source>
        <dbReference type="ARBA" id="ARBA00023002"/>
    </source>
</evidence>
<comment type="similarity">
    <text evidence="1 4">Belongs to the D-isomer specific 2-hydroxyacid dehydrogenase family.</text>
</comment>
<feature type="domain" description="D-isomer specific 2-hydroxyacid dehydrogenase NAD-binding" evidence="6">
    <location>
        <begin position="108"/>
        <end position="284"/>
    </location>
</feature>
<dbReference type="GO" id="GO:0016616">
    <property type="term" value="F:oxidoreductase activity, acting on the CH-OH group of donors, NAD or NADP as acceptor"/>
    <property type="evidence" value="ECO:0007669"/>
    <property type="project" value="InterPro"/>
</dbReference>
<keyword evidence="3" id="KW-0520">NAD</keyword>
<dbReference type="RefSeq" id="WP_188991342.1">
    <property type="nucleotide sequence ID" value="NZ_BMHP01000001.1"/>
</dbReference>
<evidence type="ECO:0008006" key="9">
    <source>
        <dbReference type="Google" id="ProtNLM"/>
    </source>
</evidence>
<organism evidence="7 8">
    <name type="scientific">Paenibacillus nasutitermitis</name>
    <dbReference type="NCBI Taxonomy" id="1652958"/>
    <lineage>
        <taxon>Bacteria</taxon>
        <taxon>Bacillati</taxon>
        <taxon>Bacillota</taxon>
        <taxon>Bacilli</taxon>
        <taxon>Bacillales</taxon>
        <taxon>Paenibacillaceae</taxon>
        <taxon>Paenibacillus</taxon>
    </lineage>
</organism>
<evidence type="ECO:0000256" key="4">
    <source>
        <dbReference type="RuleBase" id="RU003719"/>
    </source>
</evidence>
<evidence type="ECO:0000313" key="7">
    <source>
        <dbReference type="EMBL" id="GGD61703.1"/>
    </source>
</evidence>
<dbReference type="Pfam" id="PF00389">
    <property type="entry name" value="2-Hacid_dh"/>
    <property type="match status" value="1"/>
</dbReference>
<dbReference type="Proteomes" id="UP000612456">
    <property type="component" value="Unassembled WGS sequence"/>
</dbReference>
<dbReference type="InterPro" id="IPR050418">
    <property type="entry name" value="D-iso_2-hydroxyacid_DH_PdxB"/>
</dbReference>
<sequence length="321" mass="35362">MKIVITELNWPIGIERLRERGWEVVYDPDLWHNRVRLKEELALADAVIVRNQTRVDANLLAWSDRLKVVGRLGVGLDNIDLQRTADSGIKVIYGKNANATSVAEYVIAGIFACSRLLKEAASDVKSGKWNRIKYTGTEVFGKTLGLIGLGEIGHRVAARAKALGLHIIGHDPFVSPYDYPVMETGIELASYERVIAESDYISLHIPLTASTRDLIHLETMKSMKNTAILINSARGGIIHEADLNLALEQRIIGGAVLDVLGGEPPAADHPLLMRENCLITPHIAGLTEESQIRTSEMVSNEVASELEGRPSLCRVHVNRTQ</sequence>
<evidence type="ECO:0000256" key="3">
    <source>
        <dbReference type="ARBA" id="ARBA00023027"/>
    </source>
</evidence>
<dbReference type="AlphaFoldDB" id="A0A916YUD6"/>
<dbReference type="GO" id="GO:0051287">
    <property type="term" value="F:NAD binding"/>
    <property type="evidence" value="ECO:0007669"/>
    <property type="project" value="InterPro"/>
</dbReference>
<dbReference type="PANTHER" id="PTHR43761:SF1">
    <property type="entry name" value="D-ISOMER SPECIFIC 2-HYDROXYACID DEHYDROGENASE CATALYTIC DOMAIN-CONTAINING PROTEIN-RELATED"/>
    <property type="match status" value="1"/>
</dbReference>
<keyword evidence="2 4" id="KW-0560">Oxidoreductase</keyword>
<dbReference type="PANTHER" id="PTHR43761">
    <property type="entry name" value="D-ISOMER SPECIFIC 2-HYDROXYACID DEHYDROGENASE FAMILY PROTEIN (AFU_ORTHOLOGUE AFUA_1G13630)"/>
    <property type="match status" value="1"/>
</dbReference>
<dbReference type="Gene3D" id="3.40.50.720">
    <property type="entry name" value="NAD(P)-binding Rossmann-like Domain"/>
    <property type="match status" value="2"/>
</dbReference>
<evidence type="ECO:0000256" key="1">
    <source>
        <dbReference type="ARBA" id="ARBA00005854"/>
    </source>
</evidence>
<proteinExistence type="inferred from homology"/>
<evidence type="ECO:0000259" key="6">
    <source>
        <dbReference type="Pfam" id="PF02826"/>
    </source>
</evidence>
<dbReference type="Pfam" id="PF02826">
    <property type="entry name" value="2-Hacid_dh_C"/>
    <property type="match status" value="1"/>
</dbReference>
<evidence type="ECO:0000259" key="5">
    <source>
        <dbReference type="Pfam" id="PF00389"/>
    </source>
</evidence>
<protein>
    <recommendedName>
        <fullName evidence="9">Hydroxyacid dehydrogenase</fullName>
    </recommendedName>
</protein>
<accession>A0A916YUD6</accession>
<dbReference type="SUPFAM" id="SSF51735">
    <property type="entry name" value="NAD(P)-binding Rossmann-fold domains"/>
    <property type="match status" value="1"/>
</dbReference>
<dbReference type="SUPFAM" id="SSF52283">
    <property type="entry name" value="Formate/glycerate dehydrogenase catalytic domain-like"/>
    <property type="match status" value="1"/>
</dbReference>
<dbReference type="InterPro" id="IPR036291">
    <property type="entry name" value="NAD(P)-bd_dom_sf"/>
</dbReference>
<dbReference type="InterPro" id="IPR006139">
    <property type="entry name" value="D-isomer_2_OHA_DH_cat_dom"/>
</dbReference>
<gene>
    <name evidence="7" type="ORF">GCM10010911_19490</name>
</gene>
<evidence type="ECO:0000313" key="8">
    <source>
        <dbReference type="Proteomes" id="UP000612456"/>
    </source>
</evidence>
<keyword evidence="8" id="KW-1185">Reference proteome</keyword>
<comment type="caution">
    <text evidence="7">The sequence shown here is derived from an EMBL/GenBank/DDBJ whole genome shotgun (WGS) entry which is preliminary data.</text>
</comment>
<dbReference type="InterPro" id="IPR006140">
    <property type="entry name" value="D-isomer_DH_NAD-bd"/>
</dbReference>